<proteinExistence type="predicted"/>
<dbReference type="EMBL" id="HBHX01033117">
    <property type="protein sequence ID" value="CAE0117718.1"/>
    <property type="molecule type" value="Transcribed_RNA"/>
</dbReference>
<reference evidence="1" key="1">
    <citation type="submission" date="2021-01" db="EMBL/GenBank/DDBJ databases">
        <authorList>
            <person name="Corre E."/>
            <person name="Pelletier E."/>
            <person name="Niang G."/>
            <person name="Scheremetjew M."/>
            <person name="Finn R."/>
            <person name="Kale V."/>
            <person name="Holt S."/>
            <person name="Cochrane G."/>
            <person name="Meng A."/>
            <person name="Brown T."/>
            <person name="Cohen L."/>
        </authorList>
    </citation>
    <scope>NUCLEOTIDE SEQUENCE</scope>
    <source>
        <strain evidence="1">CCMP281</strain>
    </source>
</reference>
<accession>A0A7S3AWM2</accession>
<gene>
    <name evidence="1" type="ORF">HERI1096_LOCUS18417</name>
</gene>
<protein>
    <submittedName>
        <fullName evidence="1">Uncharacterized protein</fullName>
    </submittedName>
</protein>
<dbReference type="AlphaFoldDB" id="A0A7S3AWM2"/>
<name>A0A7S3AWM2_9EUKA</name>
<evidence type="ECO:0000313" key="1">
    <source>
        <dbReference type="EMBL" id="CAE0117718.1"/>
    </source>
</evidence>
<sequence length="439" mass="48826">MAQAEESRRLCLEVAAIRRPLLATARATTDAAEPWTPSQVRTKGLRVGIATLLFSPPLSARSRCVESFRGCGLLPWCTAARHMIAALKENGFLGSVELLAITDQGRSNSSTAAVCPGDRLILEDCPGLRLIRPTRGLLQAAQQHIHRVLKGGVMSYGPEYVRPRIGVFWKWELLRLGKDYDAVLFTDMDVDLAKRPSLDGAHYMKHMRDTARQWMQSLPRLVARSKVEPRPLRMLCYGDVTSPFIAAVFWIFPPLGEHLYRDGLHVLRAPWNYSHGWNLSGTPKELFASAPGLNIAQSGWDDIDSGDLEQGWMLYMLFHRHQAGALMTRKGAHVRHYVWGSSEKPWTRVLNWLHRGPNKKPCDKHVLLFRAYVLELLPLDGATTGSVCAADFARAKLALSSPQLNATACCDTIPHHVNGAGMAGASLDNLFRAIQVPLF</sequence>
<organism evidence="1">
    <name type="scientific">Haptolina ericina</name>
    <dbReference type="NCBI Taxonomy" id="156174"/>
    <lineage>
        <taxon>Eukaryota</taxon>
        <taxon>Haptista</taxon>
        <taxon>Haptophyta</taxon>
        <taxon>Prymnesiophyceae</taxon>
        <taxon>Prymnesiales</taxon>
        <taxon>Prymnesiaceae</taxon>
        <taxon>Haptolina</taxon>
    </lineage>
</organism>